<evidence type="ECO:0000313" key="7">
    <source>
        <dbReference type="Proteomes" id="UP000198418"/>
    </source>
</evidence>
<reference evidence="7" key="1">
    <citation type="submission" date="2017-06" db="EMBL/GenBank/DDBJ databases">
        <authorList>
            <person name="Varghese N."/>
            <person name="Submissions S."/>
        </authorList>
    </citation>
    <scope>NUCLEOTIDE SEQUENCE [LARGE SCALE GENOMIC DNA]</scope>
    <source>
        <strain evidence="7">DSM 137</strain>
    </source>
</reference>
<dbReference type="RefSeq" id="WP_088519330.1">
    <property type="nucleotide sequence ID" value="NZ_FYDG01000001.1"/>
</dbReference>
<gene>
    <name evidence="6" type="ORF">SAMN06265338_101917</name>
</gene>
<dbReference type="InterPro" id="IPR037150">
    <property type="entry name" value="H-NS_C_dom_sf"/>
</dbReference>
<dbReference type="SMART" id="SM00528">
    <property type="entry name" value="HNS"/>
    <property type="match status" value="1"/>
</dbReference>
<dbReference type="GO" id="GO:0003680">
    <property type="term" value="F:minor groove of adenine-thymine-rich DNA binding"/>
    <property type="evidence" value="ECO:0007669"/>
    <property type="project" value="TreeGrafter"/>
</dbReference>
<comment type="similarity">
    <text evidence="2">Belongs to the histone-like protein H-NS family.</text>
</comment>
<sequence>MAAGNFDLSSMSVDELWSLHEEISTLLSTRILQEKRELEKRLAILNRSGETVRESVASRPVAGKPRRAYPEVLPRYRNPATSETWSGRGKKPRWMAAALAAGHEMDEFLITDPHGPATRPDTPKAARR</sequence>
<dbReference type="GO" id="GO:0001217">
    <property type="term" value="F:DNA-binding transcription repressor activity"/>
    <property type="evidence" value="ECO:0007669"/>
    <property type="project" value="TreeGrafter"/>
</dbReference>
<evidence type="ECO:0000256" key="2">
    <source>
        <dbReference type="ARBA" id="ARBA00010610"/>
    </source>
</evidence>
<dbReference type="GO" id="GO:0032993">
    <property type="term" value="C:protein-DNA complex"/>
    <property type="evidence" value="ECO:0007669"/>
    <property type="project" value="TreeGrafter"/>
</dbReference>
<dbReference type="Gene3D" id="4.10.430.10">
    <property type="entry name" value="Histone-like protein H-NS, C-terminal domain"/>
    <property type="match status" value="1"/>
</dbReference>
<name>A0A212QN81_RHOAC</name>
<proteinExistence type="inferred from homology"/>
<dbReference type="InterPro" id="IPR027444">
    <property type="entry name" value="H-NS_C_dom"/>
</dbReference>
<dbReference type="EMBL" id="FYDG01000001">
    <property type="protein sequence ID" value="SNB60786.1"/>
    <property type="molecule type" value="Genomic_DNA"/>
</dbReference>
<dbReference type="Proteomes" id="UP000198418">
    <property type="component" value="Unassembled WGS sequence"/>
</dbReference>
<dbReference type="GO" id="GO:0003681">
    <property type="term" value="F:bent DNA binding"/>
    <property type="evidence" value="ECO:0007669"/>
    <property type="project" value="TreeGrafter"/>
</dbReference>
<dbReference type="GO" id="GO:0005829">
    <property type="term" value="C:cytosol"/>
    <property type="evidence" value="ECO:0007669"/>
    <property type="project" value="TreeGrafter"/>
</dbReference>
<dbReference type="SUPFAM" id="SSF81273">
    <property type="entry name" value="H-NS histone-like proteins"/>
    <property type="match status" value="1"/>
</dbReference>
<dbReference type="Pfam" id="PF00816">
    <property type="entry name" value="Histone_HNS"/>
    <property type="match status" value="1"/>
</dbReference>
<dbReference type="PANTHER" id="PTHR38097:SF2">
    <property type="entry name" value="DNA-BINDING PROTEIN STPA"/>
    <property type="match status" value="1"/>
</dbReference>
<keyword evidence="7" id="KW-1185">Reference proteome</keyword>
<protein>
    <submittedName>
        <fullName evidence="6">DNA-binding protein H-NS</fullName>
    </submittedName>
</protein>
<accession>A0A212QN81</accession>
<evidence type="ECO:0000256" key="4">
    <source>
        <dbReference type="ARBA" id="ARBA00023125"/>
    </source>
</evidence>
<keyword evidence="4 6" id="KW-0238">DNA-binding</keyword>
<evidence type="ECO:0000259" key="5">
    <source>
        <dbReference type="SMART" id="SM00528"/>
    </source>
</evidence>
<dbReference type="GO" id="GO:0000976">
    <property type="term" value="F:transcription cis-regulatory region binding"/>
    <property type="evidence" value="ECO:0007669"/>
    <property type="project" value="TreeGrafter"/>
</dbReference>
<organism evidence="6 7">
    <name type="scientific">Rhodoblastus acidophilus</name>
    <name type="common">Rhodopseudomonas acidophila</name>
    <dbReference type="NCBI Taxonomy" id="1074"/>
    <lineage>
        <taxon>Bacteria</taxon>
        <taxon>Pseudomonadati</taxon>
        <taxon>Pseudomonadota</taxon>
        <taxon>Alphaproteobacteria</taxon>
        <taxon>Hyphomicrobiales</taxon>
        <taxon>Rhodoblastaceae</taxon>
        <taxon>Rhodoblastus</taxon>
    </lineage>
</organism>
<dbReference type="OrthoDB" id="5297879at2"/>
<feature type="domain" description="DNA-binding protein H-NS-like C-terminal" evidence="5">
    <location>
        <begin position="63"/>
        <end position="110"/>
    </location>
</feature>
<dbReference type="PANTHER" id="PTHR38097">
    <property type="match status" value="1"/>
</dbReference>
<evidence type="ECO:0000256" key="1">
    <source>
        <dbReference type="ARBA" id="ARBA00004453"/>
    </source>
</evidence>
<evidence type="ECO:0000256" key="3">
    <source>
        <dbReference type="ARBA" id="ARBA00022490"/>
    </source>
</evidence>
<keyword evidence="3" id="KW-0963">Cytoplasm</keyword>
<evidence type="ECO:0000313" key="6">
    <source>
        <dbReference type="EMBL" id="SNB60786.1"/>
    </source>
</evidence>
<comment type="subcellular location">
    <subcellularLocation>
        <location evidence="1">Cytoplasm</location>
        <location evidence="1">Nucleoid</location>
    </subcellularLocation>
</comment>
<dbReference type="AlphaFoldDB" id="A0A212QN81"/>
<dbReference type="GO" id="GO:0009295">
    <property type="term" value="C:nucleoid"/>
    <property type="evidence" value="ECO:0007669"/>
    <property type="project" value="UniProtKB-SubCell"/>
</dbReference>